<evidence type="ECO:0000313" key="4">
    <source>
        <dbReference type="EMBL" id="QDV38725.1"/>
    </source>
</evidence>
<dbReference type="OrthoDB" id="9789133at2"/>
<organism evidence="4 5">
    <name type="scientific">Tautonia plasticadhaerens</name>
    <dbReference type="NCBI Taxonomy" id="2527974"/>
    <lineage>
        <taxon>Bacteria</taxon>
        <taxon>Pseudomonadati</taxon>
        <taxon>Planctomycetota</taxon>
        <taxon>Planctomycetia</taxon>
        <taxon>Isosphaerales</taxon>
        <taxon>Isosphaeraceae</taxon>
        <taxon>Tautonia</taxon>
    </lineage>
</organism>
<evidence type="ECO:0000256" key="1">
    <source>
        <dbReference type="ARBA" id="ARBA00022801"/>
    </source>
</evidence>
<keyword evidence="5" id="KW-1185">Reference proteome</keyword>
<proteinExistence type="inferred from homology"/>
<gene>
    <name evidence="4" type="ORF">ElP_66810</name>
</gene>
<dbReference type="SMART" id="SM00849">
    <property type="entry name" value="Lactamase_B"/>
    <property type="match status" value="1"/>
</dbReference>
<evidence type="ECO:0000313" key="5">
    <source>
        <dbReference type="Proteomes" id="UP000317835"/>
    </source>
</evidence>
<dbReference type="Pfam" id="PF12706">
    <property type="entry name" value="Lactamase_B_2"/>
    <property type="match status" value="1"/>
</dbReference>
<sequence>MGLMDFKGVRITWLGHSTFLIAAPEGPTLLVDPFLASNPKCPKQFHDVRCDAIAITHGHADHLADVFSAAERCSGKVVGMYDLTGWLGTKGVDGEKLLGMNKGGSVRLGTPDIALTMTDARHSSSWTEPDGTVVYLGEPGGYVVTFSNDFRLYIAGDTSLFGDMALIRELYAPDAAILPIGDHYTMDPRAAAHACRLLGVEAAIPCHYGTFPPLIGTPEQFRNHVQGLGLSTEVISTEPGGTIS</sequence>
<feature type="domain" description="Metallo-beta-lactamase" evidence="3">
    <location>
        <begin position="15"/>
        <end position="207"/>
    </location>
</feature>
<dbReference type="PANTHER" id="PTHR43546:SF3">
    <property type="entry name" value="UPF0173 METAL-DEPENDENT HYDROLASE MJ1163"/>
    <property type="match status" value="1"/>
</dbReference>
<reference evidence="4 5" key="1">
    <citation type="submission" date="2019-02" db="EMBL/GenBank/DDBJ databases">
        <title>Deep-cultivation of Planctomycetes and their phenomic and genomic characterization uncovers novel biology.</title>
        <authorList>
            <person name="Wiegand S."/>
            <person name="Jogler M."/>
            <person name="Boedeker C."/>
            <person name="Pinto D."/>
            <person name="Vollmers J."/>
            <person name="Rivas-Marin E."/>
            <person name="Kohn T."/>
            <person name="Peeters S.H."/>
            <person name="Heuer A."/>
            <person name="Rast P."/>
            <person name="Oberbeckmann S."/>
            <person name="Bunk B."/>
            <person name="Jeske O."/>
            <person name="Meyerdierks A."/>
            <person name="Storesund J.E."/>
            <person name="Kallscheuer N."/>
            <person name="Luecker S."/>
            <person name="Lage O.M."/>
            <person name="Pohl T."/>
            <person name="Merkel B.J."/>
            <person name="Hornburger P."/>
            <person name="Mueller R.-W."/>
            <person name="Bruemmer F."/>
            <person name="Labrenz M."/>
            <person name="Spormann A.M."/>
            <person name="Op den Camp H."/>
            <person name="Overmann J."/>
            <person name="Amann R."/>
            <person name="Jetten M.S.M."/>
            <person name="Mascher T."/>
            <person name="Medema M.H."/>
            <person name="Devos D.P."/>
            <person name="Kaster A.-K."/>
            <person name="Ovreas L."/>
            <person name="Rohde M."/>
            <person name="Galperin M.Y."/>
            <person name="Jogler C."/>
        </authorList>
    </citation>
    <scope>NUCLEOTIDE SEQUENCE [LARGE SCALE GENOMIC DNA]</scope>
    <source>
        <strain evidence="4 5">ElP</strain>
    </source>
</reference>
<dbReference type="RefSeq" id="WP_145277455.1">
    <property type="nucleotide sequence ID" value="NZ_CP036426.1"/>
</dbReference>
<dbReference type="PANTHER" id="PTHR43546">
    <property type="entry name" value="UPF0173 METAL-DEPENDENT HYDROLASE MJ1163-RELATED"/>
    <property type="match status" value="1"/>
</dbReference>
<dbReference type="GO" id="GO:0016787">
    <property type="term" value="F:hydrolase activity"/>
    <property type="evidence" value="ECO:0007669"/>
    <property type="project" value="UniProtKB-UniRule"/>
</dbReference>
<name>A0A518HCZ0_9BACT</name>
<dbReference type="InterPro" id="IPR036866">
    <property type="entry name" value="RibonucZ/Hydroxyglut_hydro"/>
</dbReference>
<evidence type="ECO:0000259" key="3">
    <source>
        <dbReference type="SMART" id="SM00849"/>
    </source>
</evidence>
<dbReference type="InterPro" id="IPR050114">
    <property type="entry name" value="UPF0173_UPF0282_UlaG_hydrolase"/>
</dbReference>
<dbReference type="KEGG" id="tpla:ElP_66810"/>
<comment type="similarity">
    <text evidence="2">Belongs to the UPF0173 family.</text>
</comment>
<accession>A0A518HCZ0</accession>
<dbReference type="SUPFAM" id="SSF56281">
    <property type="entry name" value="Metallo-hydrolase/oxidoreductase"/>
    <property type="match status" value="1"/>
</dbReference>
<dbReference type="Gene3D" id="3.60.15.10">
    <property type="entry name" value="Ribonuclease Z/Hydroxyacylglutathione hydrolase-like"/>
    <property type="match status" value="1"/>
</dbReference>
<dbReference type="EMBL" id="CP036426">
    <property type="protein sequence ID" value="QDV38725.1"/>
    <property type="molecule type" value="Genomic_DNA"/>
</dbReference>
<dbReference type="HAMAP" id="MF_00457">
    <property type="entry name" value="UPF0173"/>
    <property type="match status" value="1"/>
</dbReference>
<dbReference type="InterPro" id="IPR022877">
    <property type="entry name" value="UPF0173"/>
</dbReference>
<keyword evidence="1 2" id="KW-0378">Hydrolase</keyword>
<dbReference type="Proteomes" id="UP000317835">
    <property type="component" value="Chromosome"/>
</dbReference>
<dbReference type="NCBIfam" id="NF001911">
    <property type="entry name" value="PRK00685.1"/>
    <property type="match status" value="1"/>
</dbReference>
<dbReference type="InterPro" id="IPR001279">
    <property type="entry name" value="Metallo-B-lactamas"/>
</dbReference>
<dbReference type="AlphaFoldDB" id="A0A518HCZ0"/>
<evidence type="ECO:0000256" key="2">
    <source>
        <dbReference type="HAMAP-Rule" id="MF_00457"/>
    </source>
</evidence>
<protein>
    <recommendedName>
        <fullName evidence="2">UPF0173 metal-dependent hydrolase ElP_66810</fullName>
    </recommendedName>
</protein>